<dbReference type="Pfam" id="PF13903">
    <property type="entry name" value="Claudin_2"/>
    <property type="match status" value="1"/>
</dbReference>
<evidence type="ECO:0000256" key="4">
    <source>
        <dbReference type="ARBA" id="ARBA00023136"/>
    </source>
</evidence>
<comment type="caution">
    <text evidence="7">The sequence shown here is derived from an EMBL/GenBank/DDBJ whole genome shotgun (WGS) entry which is preliminary data.</text>
</comment>
<feature type="compositionally biased region" description="Basic and acidic residues" evidence="5">
    <location>
        <begin position="247"/>
        <end position="263"/>
    </location>
</feature>
<evidence type="ECO:0000313" key="8">
    <source>
        <dbReference type="EMBL" id="CAF3539175.1"/>
    </source>
</evidence>
<dbReference type="PANTHER" id="PTHR21284:SF12">
    <property type="entry name" value="EG:80H7.2 PROTEIN"/>
    <property type="match status" value="1"/>
</dbReference>
<evidence type="ECO:0000256" key="2">
    <source>
        <dbReference type="ARBA" id="ARBA00022692"/>
    </source>
</evidence>
<dbReference type="Proteomes" id="UP000663823">
    <property type="component" value="Unassembled WGS sequence"/>
</dbReference>
<dbReference type="PANTHER" id="PTHR21284">
    <property type="entry name" value="EG:80H7.2 PROTEIN"/>
    <property type="match status" value="1"/>
</dbReference>
<dbReference type="OrthoDB" id="6140671at2759"/>
<dbReference type="EMBL" id="CAJNOO010000527">
    <property type="protein sequence ID" value="CAF0969776.1"/>
    <property type="molecule type" value="Genomic_DNA"/>
</dbReference>
<evidence type="ECO:0000256" key="6">
    <source>
        <dbReference type="SAM" id="Phobius"/>
    </source>
</evidence>
<evidence type="ECO:0000256" key="5">
    <source>
        <dbReference type="SAM" id="MobiDB-lite"/>
    </source>
</evidence>
<name>A0A814ERQ1_9BILA</name>
<dbReference type="GO" id="GO:0016020">
    <property type="term" value="C:membrane"/>
    <property type="evidence" value="ECO:0007669"/>
    <property type="project" value="UniProtKB-SubCell"/>
</dbReference>
<dbReference type="EMBL" id="CAJOAX010000206">
    <property type="protein sequence ID" value="CAF3539175.1"/>
    <property type="molecule type" value="Genomic_DNA"/>
</dbReference>
<evidence type="ECO:0000256" key="3">
    <source>
        <dbReference type="ARBA" id="ARBA00022989"/>
    </source>
</evidence>
<comment type="subcellular location">
    <subcellularLocation>
        <location evidence="1">Membrane</location>
        <topology evidence="1">Multi-pass membrane protein</topology>
    </subcellularLocation>
</comment>
<gene>
    <name evidence="8" type="ORF">OTI717_LOCUS3715</name>
    <name evidence="7" type="ORF">RFH988_LOCUS12566</name>
</gene>
<dbReference type="InterPro" id="IPR004031">
    <property type="entry name" value="PMP22/EMP/MP20/Claudin"/>
</dbReference>
<dbReference type="AlphaFoldDB" id="A0A814ERQ1"/>
<feature type="compositionally biased region" description="Polar residues" evidence="5">
    <location>
        <begin position="301"/>
        <end position="310"/>
    </location>
</feature>
<feature type="region of interest" description="Disordered" evidence="5">
    <location>
        <begin position="284"/>
        <end position="310"/>
    </location>
</feature>
<keyword evidence="2 6" id="KW-0812">Transmembrane</keyword>
<evidence type="ECO:0000313" key="9">
    <source>
        <dbReference type="Proteomes" id="UP000663882"/>
    </source>
</evidence>
<proteinExistence type="predicted"/>
<feature type="transmembrane region" description="Helical" evidence="6">
    <location>
        <begin position="12"/>
        <end position="34"/>
    </location>
</feature>
<feature type="transmembrane region" description="Helical" evidence="6">
    <location>
        <begin position="92"/>
        <end position="118"/>
    </location>
</feature>
<keyword evidence="3 6" id="KW-1133">Transmembrane helix</keyword>
<dbReference type="Gene3D" id="1.20.140.150">
    <property type="match status" value="1"/>
</dbReference>
<protein>
    <submittedName>
        <fullName evidence="7">Uncharacterized protein</fullName>
    </submittedName>
</protein>
<feature type="region of interest" description="Disordered" evidence="5">
    <location>
        <begin position="223"/>
        <end position="263"/>
    </location>
</feature>
<reference evidence="7" key="1">
    <citation type="submission" date="2021-02" db="EMBL/GenBank/DDBJ databases">
        <authorList>
            <person name="Nowell W R."/>
        </authorList>
    </citation>
    <scope>NUCLEOTIDE SEQUENCE</scope>
</reference>
<accession>A0A814ERQ1</accession>
<keyword evidence="4 6" id="KW-0472">Membrane</keyword>
<feature type="compositionally biased region" description="Basic and acidic residues" evidence="5">
    <location>
        <begin position="224"/>
        <end position="233"/>
    </location>
</feature>
<feature type="transmembrane region" description="Helical" evidence="6">
    <location>
        <begin position="130"/>
        <end position="155"/>
    </location>
</feature>
<dbReference type="Proteomes" id="UP000663882">
    <property type="component" value="Unassembled WGS sequence"/>
</dbReference>
<sequence length="310" mass="35661">MLKRSEKLWMGSALFFGIFALVCNLIGFSTPYWIQIWPRVGDTTFRKLGLWQVCIAGFRNPKNYWGKVYYGCWWLYAREYNGLRDDGILTPAWFTAVQIFACFGLIFNMLGCVALIVVAITRYRLSRRSMLIGCILCACAWFCNFLAVLLFGIYADAIPGKWMPRADYTFLSWSYHFIVGSMISSFLAVGFVVFEIYFITEAKKNNNEKTFIRHVGNPNQPFVRHGEKDEPPFVRRATNGEQPFVRKTSDGEQPFIRKSDNENEHAFIRRSDGSFSEEAFIRRANGGSDGDEAFIRRANDTKTQGNNYVV</sequence>
<feature type="transmembrane region" description="Helical" evidence="6">
    <location>
        <begin position="175"/>
        <end position="199"/>
    </location>
</feature>
<evidence type="ECO:0000256" key="1">
    <source>
        <dbReference type="ARBA" id="ARBA00004141"/>
    </source>
</evidence>
<organism evidence="7 9">
    <name type="scientific">Rotaria sordida</name>
    <dbReference type="NCBI Taxonomy" id="392033"/>
    <lineage>
        <taxon>Eukaryota</taxon>
        <taxon>Metazoa</taxon>
        <taxon>Spiralia</taxon>
        <taxon>Gnathifera</taxon>
        <taxon>Rotifera</taxon>
        <taxon>Eurotatoria</taxon>
        <taxon>Bdelloidea</taxon>
        <taxon>Philodinida</taxon>
        <taxon>Philodinidae</taxon>
        <taxon>Rotaria</taxon>
    </lineage>
</organism>
<evidence type="ECO:0000313" key="7">
    <source>
        <dbReference type="EMBL" id="CAF0969776.1"/>
    </source>
</evidence>